<dbReference type="Pfam" id="PF00271">
    <property type="entry name" value="Helicase_C"/>
    <property type="match status" value="1"/>
</dbReference>
<dbReference type="Gene3D" id="3.30.40.10">
    <property type="entry name" value="Zinc/RING finger domain, C3HC4 (zinc finger)"/>
    <property type="match status" value="1"/>
</dbReference>
<keyword evidence="3" id="KW-0347">Helicase</keyword>
<dbReference type="EMBL" id="MN740573">
    <property type="protein sequence ID" value="QHU34515.1"/>
    <property type="molecule type" value="Genomic_DNA"/>
</dbReference>
<dbReference type="GO" id="GO:0004386">
    <property type="term" value="F:helicase activity"/>
    <property type="evidence" value="ECO:0007669"/>
    <property type="project" value="UniProtKB-KW"/>
</dbReference>
<proteinExistence type="predicted"/>
<evidence type="ECO:0000256" key="1">
    <source>
        <dbReference type="ARBA" id="ARBA00022741"/>
    </source>
</evidence>
<dbReference type="InterPro" id="IPR000330">
    <property type="entry name" value="SNF2_N"/>
</dbReference>
<organism evidence="6">
    <name type="scientific">viral metagenome</name>
    <dbReference type="NCBI Taxonomy" id="1070528"/>
    <lineage>
        <taxon>unclassified sequences</taxon>
        <taxon>metagenomes</taxon>
        <taxon>organismal metagenomes</taxon>
    </lineage>
</organism>
<evidence type="ECO:0000256" key="3">
    <source>
        <dbReference type="ARBA" id="ARBA00022806"/>
    </source>
</evidence>
<dbReference type="InterPro" id="IPR013083">
    <property type="entry name" value="Znf_RING/FYVE/PHD"/>
</dbReference>
<keyword evidence="4" id="KW-0067">ATP-binding</keyword>
<evidence type="ECO:0000259" key="5">
    <source>
        <dbReference type="PROSITE" id="PS50089"/>
    </source>
</evidence>
<dbReference type="GO" id="GO:0006281">
    <property type="term" value="P:DNA repair"/>
    <property type="evidence" value="ECO:0007669"/>
    <property type="project" value="TreeGrafter"/>
</dbReference>
<dbReference type="Pfam" id="PF13639">
    <property type="entry name" value="zf-RING_2"/>
    <property type="match status" value="1"/>
</dbReference>
<dbReference type="SMART" id="SM00487">
    <property type="entry name" value="DEXDc"/>
    <property type="match status" value="1"/>
</dbReference>
<dbReference type="GO" id="GO:0005524">
    <property type="term" value="F:ATP binding"/>
    <property type="evidence" value="ECO:0007669"/>
    <property type="project" value="UniProtKB-KW"/>
</dbReference>
<dbReference type="Gene3D" id="3.40.50.300">
    <property type="entry name" value="P-loop containing nucleotide triphosphate hydrolases"/>
    <property type="match status" value="2"/>
</dbReference>
<keyword evidence="2" id="KW-0378">Hydrolase</keyword>
<dbReference type="SMART" id="SM00184">
    <property type="entry name" value="RING"/>
    <property type="match status" value="1"/>
</dbReference>
<name>A0A6C0LWV5_9ZZZZ</name>
<dbReference type="Pfam" id="PF00176">
    <property type="entry name" value="SNF2-rel_dom"/>
    <property type="match status" value="1"/>
</dbReference>
<dbReference type="SUPFAM" id="SSF57850">
    <property type="entry name" value="RING/U-box"/>
    <property type="match status" value="1"/>
</dbReference>
<dbReference type="GO" id="GO:0008094">
    <property type="term" value="F:ATP-dependent activity, acting on DNA"/>
    <property type="evidence" value="ECO:0007669"/>
    <property type="project" value="TreeGrafter"/>
</dbReference>
<dbReference type="InterPro" id="IPR001650">
    <property type="entry name" value="Helicase_C-like"/>
</dbReference>
<dbReference type="PANTHER" id="PTHR45626">
    <property type="entry name" value="TRANSCRIPTION TERMINATION FACTOR 2-RELATED"/>
    <property type="match status" value="1"/>
</dbReference>
<dbReference type="CDD" id="cd18793">
    <property type="entry name" value="SF2_C_SNF"/>
    <property type="match status" value="1"/>
</dbReference>
<evidence type="ECO:0000256" key="2">
    <source>
        <dbReference type="ARBA" id="ARBA00022801"/>
    </source>
</evidence>
<dbReference type="InterPro" id="IPR001841">
    <property type="entry name" value="Znf_RING"/>
</dbReference>
<feature type="domain" description="RING-type" evidence="5">
    <location>
        <begin position="359"/>
        <end position="398"/>
    </location>
</feature>
<accession>A0A6C0LWV5</accession>
<keyword evidence="1" id="KW-0547">Nucleotide-binding</keyword>
<reference evidence="6" key="1">
    <citation type="journal article" date="2020" name="Nature">
        <title>Giant virus diversity and host interactions through global metagenomics.</title>
        <authorList>
            <person name="Schulz F."/>
            <person name="Roux S."/>
            <person name="Paez-Espino D."/>
            <person name="Jungbluth S."/>
            <person name="Walsh D.A."/>
            <person name="Denef V.J."/>
            <person name="McMahon K.D."/>
            <person name="Konstantinidis K.T."/>
            <person name="Eloe-Fadrosh E.A."/>
            <person name="Kyrpides N.C."/>
            <person name="Woyke T."/>
        </authorList>
    </citation>
    <scope>NUCLEOTIDE SEQUENCE</scope>
    <source>
        <strain evidence="6">GVMAG-S-1016713-169</strain>
    </source>
</reference>
<dbReference type="PROSITE" id="PS50089">
    <property type="entry name" value="ZF_RING_2"/>
    <property type="match status" value="1"/>
</dbReference>
<evidence type="ECO:0000256" key="4">
    <source>
        <dbReference type="ARBA" id="ARBA00022840"/>
    </source>
</evidence>
<dbReference type="InterPro" id="IPR049730">
    <property type="entry name" value="SNF2/RAD54-like_C"/>
</dbReference>
<evidence type="ECO:0000313" key="6">
    <source>
        <dbReference type="EMBL" id="QHU34515.1"/>
    </source>
</evidence>
<dbReference type="GO" id="GO:0016787">
    <property type="term" value="F:hydrolase activity"/>
    <property type="evidence" value="ECO:0007669"/>
    <property type="project" value="UniProtKB-KW"/>
</dbReference>
<dbReference type="SUPFAM" id="SSF52540">
    <property type="entry name" value="P-loop containing nucleoside triphosphate hydrolases"/>
    <property type="match status" value="1"/>
</dbReference>
<dbReference type="InterPro" id="IPR027417">
    <property type="entry name" value="P-loop_NTPase"/>
</dbReference>
<sequence length="547" mass="63201">MINRMVSQPKNMWTKLFPHQLTSIYRMEKMEREKTVERDNTSAITQTRLGINSDQTGYGKTLSMIGLILRDKMEWDMNLPYILEDIKTESAGLIRTISFHRYTKVPTTLILVSTSIIDQWKQELKYTNLTVGTVVNKKDVDNIEVSECDVILVTTTMYNYLVRSHCKYAWKRFIFDEPGHSRVSGMKDIVAGFYWFVTATPSAISVYHRNCRGSFMKKIMDNNWCEFDSQFGDLIIKNEEEFVKSSFIIPESEHYYHECFQPLSNTVKDLVNPNVMNMIDAGNIDGAITALGGHKTKNIVELVRKKKLEELEDANHKIRLYTIRDEAVKIETWNDKKNHIEIQLSELDTRFNGMLSEPCLICHETMKKPVLDPSCQNMFCGECLFSWLKLRKTCPACRSGIILNELIYISSNENQTTTITEKAPPTKIEKVLDLIQNNKNGKFLIFSSYDVTFEPICRVLKEHKITYTLMRGTSSTRQKNINKFKTGNTQVIFLNSSFNSAGINLQETTDLIMYHKMNKSSTSQILGRAERIGRTEPLRVHHLQVHI</sequence>
<protein>
    <recommendedName>
        <fullName evidence="5">RING-type domain-containing protein</fullName>
    </recommendedName>
</protein>
<dbReference type="GO" id="GO:0005634">
    <property type="term" value="C:nucleus"/>
    <property type="evidence" value="ECO:0007669"/>
    <property type="project" value="TreeGrafter"/>
</dbReference>
<dbReference type="InterPro" id="IPR014001">
    <property type="entry name" value="Helicase_ATP-bd"/>
</dbReference>
<dbReference type="AlphaFoldDB" id="A0A6C0LWV5"/>
<dbReference type="InterPro" id="IPR050628">
    <property type="entry name" value="SNF2_RAD54_helicase_TF"/>
</dbReference>